<reference evidence="5" key="1">
    <citation type="submission" date="2025-08" db="UniProtKB">
        <authorList>
            <consortium name="RefSeq"/>
        </authorList>
    </citation>
    <scope>IDENTIFICATION</scope>
</reference>
<evidence type="ECO:0000313" key="4">
    <source>
        <dbReference type="Proteomes" id="UP000694923"/>
    </source>
</evidence>
<organism evidence="4 5">
    <name type="scientific">Galeopterus variegatus</name>
    <name type="common">Malayan flying lemur</name>
    <name type="synonym">Cynocephalus variegatus</name>
    <dbReference type="NCBI Taxonomy" id="482537"/>
    <lineage>
        <taxon>Eukaryota</taxon>
        <taxon>Metazoa</taxon>
        <taxon>Chordata</taxon>
        <taxon>Craniata</taxon>
        <taxon>Vertebrata</taxon>
        <taxon>Euteleostomi</taxon>
        <taxon>Mammalia</taxon>
        <taxon>Eutheria</taxon>
        <taxon>Euarchontoglires</taxon>
        <taxon>Dermoptera</taxon>
        <taxon>Cynocephalidae</taxon>
        <taxon>Galeopterus</taxon>
    </lineage>
</organism>
<keyword evidence="4" id="KW-1185">Reference proteome</keyword>
<feature type="domain" description="Serpin" evidence="3">
    <location>
        <begin position="84"/>
        <end position="316"/>
    </location>
</feature>
<proteinExistence type="inferred from homology"/>
<name>A0ABM0S0K4_GALVR</name>
<dbReference type="SMART" id="SM00093">
    <property type="entry name" value="SERPIN"/>
    <property type="match status" value="1"/>
</dbReference>
<accession>A0ABM0S0K4</accession>
<dbReference type="GeneID" id="103603617"/>
<dbReference type="InterPro" id="IPR023796">
    <property type="entry name" value="Serpin_dom"/>
</dbReference>
<gene>
    <name evidence="5" type="primary">SERPINA11</name>
</gene>
<dbReference type="RefSeq" id="XP_008586395.1">
    <property type="nucleotide sequence ID" value="XM_008588173.1"/>
</dbReference>
<dbReference type="InterPro" id="IPR036186">
    <property type="entry name" value="Serpin_sf"/>
</dbReference>
<evidence type="ECO:0000256" key="2">
    <source>
        <dbReference type="SAM" id="SignalP"/>
    </source>
</evidence>
<feature type="signal peptide" evidence="2">
    <location>
        <begin position="1"/>
        <end position="20"/>
    </location>
</feature>
<evidence type="ECO:0000256" key="1">
    <source>
        <dbReference type="RuleBase" id="RU000411"/>
    </source>
</evidence>
<evidence type="ECO:0000259" key="3">
    <source>
        <dbReference type="SMART" id="SM00093"/>
    </source>
</evidence>
<protein>
    <submittedName>
        <fullName evidence="5">LOW QUALITY PROTEIN: serpin A11</fullName>
    </submittedName>
</protein>
<dbReference type="Pfam" id="PF00079">
    <property type="entry name" value="Serpin"/>
    <property type="match status" value="1"/>
</dbReference>
<dbReference type="SUPFAM" id="SSF56574">
    <property type="entry name" value="Serpins"/>
    <property type="match status" value="1"/>
</dbReference>
<dbReference type="InterPro" id="IPR042178">
    <property type="entry name" value="Serpin_sf_1"/>
</dbReference>
<feature type="chain" id="PRO_5047119703" evidence="2">
    <location>
        <begin position="21"/>
        <end position="340"/>
    </location>
</feature>
<dbReference type="Proteomes" id="UP000694923">
    <property type="component" value="Unplaced"/>
</dbReference>
<comment type="similarity">
    <text evidence="1">Belongs to the serpin family.</text>
</comment>
<keyword evidence="2" id="KW-0732">Signal</keyword>
<evidence type="ECO:0000313" key="5">
    <source>
        <dbReference type="RefSeq" id="XP_008586395.1"/>
    </source>
</evidence>
<dbReference type="Gene3D" id="3.30.497.10">
    <property type="entry name" value="Antithrombin, subunit I, domain 2"/>
    <property type="match status" value="1"/>
</dbReference>
<sequence length="340" mass="37074">MSCVSVMITVVIVVLPATTAFRPRILEEKALQWWQLVPVLIAVAHCLALVNQEDSDLDSGCQDSPPRPAMLCHKISVSSTDSAFNLYRQLALDAPGENILFSPVSSISSALAVLSLKAPAASRTLLLEGLGSNLNTVPKADIQEGFQDLLLRLPVQDPQLLLTIGHCSRFSSLGPCTIQNLVVAPKHIDEYLGKQTHGKLGARVKDLGNETIMVLVNHMLLRGKKGIGHQTSRCLETQPAFRSSYVQDTHVLYFSLEERMMRQGFQRRPAVEPKRFYESSSLATKAAPGLSQPLKAQPVAAASRKSSLTSPAFFNPCRLLLTSTNRSSTPDQALHLGQDT</sequence>